<dbReference type="GO" id="GO:0006631">
    <property type="term" value="P:fatty acid metabolic process"/>
    <property type="evidence" value="ECO:0007669"/>
    <property type="project" value="UniProtKB-KW"/>
</dbReference>
<dbReference type="InterPro" id="IPR042099">
    <property type="entry name" value="ANL_N_sf"/>
</dbReference>
<evidence type="ECO:0000256" key="2">
    <source>
        <dbReference type="ARBA" id="ARBA00022598"/>
    </source>
</evidence>
<feature type="domain" description="AMP-binding enzyme C-terminal" evidence="6">
    <location>
        <begin position="442"/>
        <end position="517"/>
    </location>
</feature>
<evidence type="ECO:0000313" key="8">
    <source>
        <dbReference type="Proteomes" id="UP000001017"/>
    </source>
</evidence>
<keyword evidence="4" id="KW-0443">Lipid metabolism</keyword>
<dbReference type="AlphaFoldDB" id="Q978T3"/>
<dbReference type="PhylomeDB" id="Q978T3"/>
<comment type="similarity">
    <text evidence="1">Belongs to the ATP-dependent AMP-binding enzyme family.</text>
</comment>
<dbReference type="EMBL" id="BA000011">
    <property type="protein sequence ID" value="BAB60474.1"/>
    <property type="molecule type" value="Genomic_DNA"/>
</dbReference>
<dbReference type="Proteomes" id="UP000001017">
    <property type="component" value="Chromosome"/>
</dbReference>
<keyword evidence="2 7" id="KW-0436">Ligase</keyword>
<evidence type="ECO:0000313" key="7">
    <source>
        <dbReference type="EMBL" id="BAB60474.1"/>
    </source>
</evidence>
<evidence type="ECO:0000259" key="5">
    <source>
        <dbReference type="Pfam" id="PF00501"/>
    </source>
</evidence>
<dbReference type="NCBIfam" id="NF004837">
    <property type="entry name" value="PRK06187.1"/>
    <property type="match status" value="1"/>
</dbReference>
<dbReference type="SUPFAM" id="SSF56801">
    <property type="entry name" value="Acetyl-CoA synthetase-like"/>
    <property type="match status" value="1"/>
</dbReference>
<dbReference type="GO" id="GO:0016874">
    <property type="term" value="F:ligase activity"/>
    <property type="evidence" value="ECO:0007669"/>
    <property type="project" value="UniProtKB-KW"/>
</dbReference>
<dbReference type="KEGG" id="tvo:TVG1375308"/>
<dbReference type="InterPro" id="IPR000873">
    <property type="entry name" value="AMP-dep_synth/lig_dom"/>
</dbReference>
<name>Q978T3_THEVO</name>
<sequence>MNGDYQLTIDKMLESGVSSNPNQIINYSGKKTFTYKEFRERVYRLAKALISIGVKKGDTVAVIDWDTYVYLEAYFAVPMIGAVLHTVNVRYPQDLIYYTMDHAEDKYVIVRDEFVPILSKNKEAFYFIKGWIIYSEYGNVPDELSPKYIYDELMSKNYDIELPEISENDLATTFYTSGTTGIPKGVQFTHRQIVLHAISSGLALSDRPISLTADDVIMPLVPMFHVHAWGVPYMTIMSGRQYVLPGRYDFDHIIDLIAQENITVIAMVPSILYMIVTNPNVGKIAGRKIRAIIGGGALPEGLQKAAEKLGIMAISGYGLSETAPILTLATYNSDVKKLPLEEQKKYHLKTGIPIPLVQLRVIDDKWNDVPRDEKTIGEIVVRAPWLTSVYVKNKEGTEALWKGGWMHTGDLAVMDKFGYIKIVDREKDAVKSGGEFIPSLILEDAISACPGVVENAVVGKPHEKWGERPVAFYTGTAKPEEIRKCLEDIVRQGRIAKFWIPDDFINVKEFVKTSTGKIDKKVLREMLKK</sequence>
<evidence type="ECO:0000256" key="1">
    <source>
        <dbReference type="ARBA" id="ARBA00006432"/>
    </source>
</evidence>
<reference evidence="7 8" key="1">
    <citation type="journal article" date="1999" name="Proc. Jpn. Acad.">
        <title>Determination of the complete genomic DNA sequence of Thermoplasma volvanium GSS1.</title>
        <authorList>
            <person name="Kawashima T."/>
            <person name="Yamamoto Y."/>
            <person name="Aramaki H."/>
            <person name="Nunoshiba T."/>
            <person name="Kawamoto T."/>
            <person name="Watanabe K."/>
            <person name="Yamazaki M."/>
            <person name="Kanehori K."/>
            <person name="Amano N."/>
            <person name="Ohya Y."/>
            <person name="Makino K."/>
            <person name="Suzuki M."/>
        </authorList>
    </citation>
    <scope>NUCLEOTIDE SEQUENCE [LARGE SCALE GENOMIC DNA]</scope>
    <source>
        <strain evidence="8">ATCC 51530 / DSM 4299 / JCM 9571 / NBRC 15438 / GSS1</strain>
    </source>
</reference>
<feature type="domain" description="AMP-dependent synthetase/ligase" evidence="5">
    <location>
        <begin position="18"/>
        <end position="390"/>
    </location>
</feature>
<dbReference type="HOGENOM" id="CLU_000022_59_5_2"/>
<accession>Q978T3</accession>
<dbReference type="GeneID" id="1441449"/>
<dbReference type="InterPro" id="IPR025110">
    <property type="entry name" value="AMP-bd_C"/>
</dbReference>
<evidence type="ECO:0000256" key="3">
    <source>
        <dbReference type="ARBA" id="ARBA00022832"/>
    </source>
</evidence>
<dbReference type="Gene3D" id="3.40.50.12780">
    <property type="entry name" value="N-terminal domain of ligase-like"/>
    <property type="match status" value="1"/>
</dbReference>
<dbReference type="PANTHER" id="PTHR43859">
    <property type="entry name" value="ACYL-ACTIVATING ENZYME"/>
    <property type="match status" value="1"/>
</dbReference>
<reference evidence="7 8" key="2">
    <citation type="journal article" date="2000" name="Proc. Natl. Acad. Sci. U.S.A.">
        <title>Archaeal adaptation to higher temperatures revealed by genomic sequence of Thermoplasma volcanium.</title>
        <authorList>
            <person name="Kawashima T."/>
            <person name="Amano N."/>
            <person name="Koike H."/>
            <person name="Makino S."/>
            <person name="Higuchi S."/>
            <person name="Kawashima-Ohya Y."/>
            <person name="Watanabe K."/>
            <person name="Yamazaki M."/>
            <person name="Kanehori K."/>
            <person name="Kawamoto T."/>
            <person name="Nunoshiba T."/>
            <person name="Yamamoto Y."/>
            <person name="Aramaki H."/>
            <person name="Makino K."/>
            <person name="Suzuki M."/>
        </authorList>
    </citation>
    <scope>NUCLEOTIDE SEQUENCE [LARGE SCALE GENOMIC DNA]</scope>
    <source>
        <strain evidence="8">ATCC 51530 / DSM 4299 / JCM 9571 / NBRC 15438 / GSS1</strain>
    </source>
</reference>
<proteinExistence type="inferred from homology"/>
<keyword evidence="8" id="KW-1185">Reference proteome</keyword>
<dbReference type="PANTHER" id="PTHR43859:SF4">
    <property type="entry name" value="BUTANOATE--COA LIGASE AAE1-RELATED"/>
    <property type="match status" value="1"/>
</dbReference>
<dbReference type="RefSeq" id="WP_010917567.1">
    <property type="nucleotide sequence ID" value="NC_002689.2"/>
</dbReference>
<dbReference type="eggNOG" id="arCOG00856">
    <property type="taxonomic scope" value="Archaea"/>
</dbReference>
<dbReference type="InterPro" id="IPR045851">
    <property type="entry name" value="AMP-bd_C_sf"/>
</dbReference>
<keyword evidence="3" id="KW-0276">Fatty acid metabolism</keyword>
<dbReference type="Pfam" id="PF13193">
    <property type="entry name" value="AMP-binding_C"/>
    <property type="match status" value="1"/>
</dbReference>
<evidence type="ECO:0000259" key="6">
    <source>
        <dbReference type="Pfam" id="PF13193"/>
    </source>
</evidence>
<dbReference type="Pfam" id="PF00501">
    <property type="entry name" value="AMP-binding"/>
    <property type="match status" value="1"/>
</dbReference>
<protein>
    <submittedName>
        <fullName evidence="7">Medium-chain acyl-CoA ligase</fullName>
    </submittedName>
</protein>
<dbReference type="OrthoDB" id="35688at2157"/>
<dbReference type="STRING" id="273116.gene:9382140"/>
<dbReference type="PaxDb" id="273116-14325571"/>
<dbReference type="Gene3D" id="3.30.300.30">
    <property type="match status" value="1"/>
</dbReference>
<organism evidence="7 8">
    <name type="scientific">Thermoplasma volcanium (strain ATCC 51530 / DSM 4299 / JCM 9571 / NBRC 15438 / GSS1)</name>
    <dbReference type="NCBI Taxonomy" id="273116"/>
    <lineage>
        <taxon>Archaea</taxon>
        <taxon>Methanobacteriati</taxon>
        <taxon>Thermoplasmatota</taxon>
        <taxon>Thermoplasmata</taxon>
        <taxon>Thermoplasmatales</taxon>
        <taxon>Thermoplasmataceae</taxon>
        <taxon>Thermoplasma</taxon>
    </lineage>
</organism>
<evidence type="ECO:0000256" key="4">
    <source>
        <dbReference type="ARBA" id="ARBA00023098"/>
    </source>
</evidence>
<gene>
    <name evidence="7" type="ORF">TVG1375308</name>
</gene>